<organism evidence="2 3">
    <name type="scientific">Stappia indica</name>
    <dbReference type="NCBI Taxonomy" id="538381"/>
    <lineage>
        <taxon>Bacteria</taxon>
        <taxon>Pseudomonadati</taxon>
        <taxon>Pseudomonadota</taxon>
        <taxon>Alphaproteobacteria</taxon>
        <taxon>Hyphomicrobiales</taxon>
        <taxon>Stappiaceae</taxon>
        <taxon>Stappia</taxon>
    </lineage>
</organism>
<dbReference type="EMBL" id="CP046908">
    <property type="protein sequence ID" value="QGZ35316.1"/>
    <property type="molecule type" value="Genomic_DNA"/>
</dbReference>
<protein>
    <submittedName>
        <fullName evidence="2">Uncharacterized protein</fullName>
    </submittedName>
</protein>
<proteinExistence type="predicted"/>
<dbReference type="Proteomes" id="UP000435648">
    <property type="component" value="Chromosome"/>
</dbReference>
<accession>A0A857C8F8</accession>
<dbReference type="RefSeq" id="WP_158194190.1">
    <property type="nucleotide sequence ID" value="NZ_CP046908.1"/>
</dbReference>
<dbReference type="OrthoDB" id="7678482at2"/>
<evidence type="ECO:0000313" key="3">
    <source>
        <dbReference type="Proteomes" id="UP000435648"/>
    </source>
</evidence>
<name>A0A857C8F8_9HYPH</name>
<feature type="compositionally biased region" description="Polar residues" evidence="1">
    <location>
        <begin position="19"/>
        <end position="30"/>
    </location>
</feature>
<evidence type="ECO:0000256" key="1">
    <source>
        <dbReference type="SAM" id="MobiDB-lite"/>
    </source>
</evidence>
<gene>
    <name evidence="2" type="ORF">GH266_12930</name>
</gene>
<feature type="region of interest" description="Disordered" evidence="1">
    <location>
        <begin position="1"/>
        <end position="38"/>
    </location>
</feature>
<reference evidence="2 3" key="1">
    <citation type="submission" date="2019-12" db="EMBL/GenBank/DDBJ databases">
        <title>The genome of Stappia indica PHM037.</title>
        <authorList>
            <person name="Kacar D."/>
            <person name="Galan B."/>
            <person name="Canedo L."/>
            <person name="Rodriguez P."/>
            <person name="de la Calle F."/>
            <person name="Garcia J.L."/>
        </authorList>
    </citation>
    <scope>NUCLEOTIDE SEQUENCE [LARGE SCALE GENOMIC DNA]</scope>
    <source>
        <strain evidence="2 3">PHM037</strain>
    </source>
</reference>
<sequence length="111" mass="12226">MRIEQGRRPAAGPGEYRRVTSTVSSTGNATPASAARAVVPVAPVSEPRSDRFARLYRPQAAFLAQLIAMREHVPQLRVRRRAAPEQALEAYRLAERQPRLSAPGRVLAVSR</sequence>
<evidence type="ECO:0000313" key="2">
    <source>
        <dbReference type="EMBL" id="QGZ35316.1"/>
    </source>
</evidence>
<dbReference type="KEGG" id="siw:GH266_12930"/>
<dbReference type="AlphaFoldDB" id="A0A857C8F8"/>